<keyword evidence="5" id="KW-1185">Reference proteome</keyword>
<dbReference type="InterPro" id="IPR036079">
    <property type="entry name" value="ATPase_csu/dsu_sf"/>
</dbReference>
<dbReference type="RefSeq" id="WP_100920646.1">
    <property type="nucleotide sequence ID" value="NZ_CP020370.1"/>
</dbReference>
<dbReference type="KEGG" id="tsy:THSYN_19665"/>
<organism evidence="4 5">
    <name type="scientific">Candidatus Thiodictyon syntrophicum</name>
    <dbReference type="NCBI Taxonomy" id="1166950"/>
    <lineage>
        <taxon>Bacteria</taxon>
        <taxon>Pseudomonadati</taxon>
        <taxon>Pseudomonadota</taxon>
        <taxon>Gammaproteobacteria</taxon>
        <taxon>Chromatiales</taxon>
        <taxon>Chromatiaceae</taxon>
        <taxon>Thiodictyon</taxon>
    </lineage>
</organism>
<dbReference type="Proteomes" id="UP000232638">
    <property type="component" value="Chromosome"/>
</dbReference>
<dbReference type="PANTHER" id="PTHR38682">
    <property type="entry name" value="V-TYPE ATP SYNTHASE SUBUNIT C"/>
    <property type="match status" value="1"/>
</dbReference>
<reference evidence="4 5" key="1">
    <citation type="submission" date="2017-03" db="EMBL/GenBank/DDBJ databases">
        <title>Complete genome sequence of Candidatus 'Thiodictyon syntrophicum' sp. nov. strain Cad16T, a photolithoautotroph purple sulfur bacterium isolated from an alpine meromictic lake.</title>
        <authorList>
            <person name="Luedin S.M."/>
            <person name="Pothier J.F."/>
            <person name="Danza F."/>
            <person name="Storelli N."/>
            <person name="Wittwer M."/>
            <person name="Tonolla M."/>
        </authorList>
    </citation>
    <scope>NUCLEOTIDE SEQUENCE [LARGE SCALE GENOMIC DNA]</scope>
    <source>
        <strain evidence="4 5">Cad16T</strain>
    </source>
</reference>
<dbReference type="AlphaFoldDB" id="A0A2K8UBH7"/>
<evidence type="ECO:0000313" key="4">
    <source>
        <dbReference type="EMBL" id="AUB82942.1"/>
    </source>
</evidence>
<dbReference type="InterPro" id="IPR050873">
    <property type="entry name" value="V-ATPase_V0D/AC39_subunit"/>
</dbReference>
<dbReference type="Gene3D" id="1.10.132.50">
    <property type="entry name" value="ATP synthase (C/AC39) subunit, domain 3"/>
    <property type="match status" value="1"/>
</dbReference>
<evidence type="ECO:0000256" key="2">
    <source>
        <dbReference type="ARBA" id="ARBA00022448"/>
    </source>
</evidence>
<proteinExistence type="inferred from homology"/>
<name>A0A2K8UBH7_9GAMM</name>
<dbReference type="InterPro" id="IPR002843">
    <property type="entry name" value="ATPase_V0-cplx_csu/dsu"/>
</dbReference>
<dbReference type="PANTHER" id="PTHR38682:SF1">
    <property type="entry name" value="V-TYPE ATP SYNTHASE SUBUNIT C"/>
    <property type="match status" value="1"/>
</dbReference>
<keyword evidence="2" id="KW-0813">Transport</keyword>
<dbReference type="OrthoDB" id="5757004at2"/>
<dbReference type="GO" id="GO:0046961">
    <property type="term" value="F:proton-transporting ATPase activity, rotational mechanism"/>
    <property type="evidence" value="ECO:0007669"/>
    <property type="project" value="InterPro"/>
</dbReference>
<protein>
    <submittedName>
        <fullName evidence="4">ATPase</fullName>
    </submittedName>
</protein>
<evidence type="ECO:0000256" key="3">
    <source>
        <dbReference type="ARBA" id="ARBA00023065"/>
    </source>
</evidence>
<evidence type="ECO:0000313" key="5">
    <source>
        <dbReference type="Proteomes" id="UP000232638"/>
    </source>
</evidence>
<comment type="similarity">
    <text evidence="1">Belongs to the V-ATPase V0D/AC39 subunit family.</text>
</comment>
<dbReference type="Gene3D" id="1.20.1690.10">
    <property type="entry name" value="V-type ATP synthase subunit C domain"/>
    <property type="match status" value="2"/>
</dbReference>
<dbReference type="SUPFAM" id="SSF103486">
    <property type="entry name" value="V-type ATP synthase subunit C"/>
    <property type="match status" value="1"/>
</dbReference>
<dbReference type="InterPro" id="IPR035067">
    <property type="entry name" value="V-type_ATPase_csu/dsu"/>
</dbReference>
<sequence length="348" mass="39474">MSTAADQAYLNTRVSVMATRLFDPDSIGQLSQLQLPELAKRFGLAALLDEQQSAQVRGRAIEQSLIQVLLAELQVLVRPMSAPARAIVVAWGRKYALFNLKTLIRGKLYDLDQQTIRDSLFELPAIVALPDEEMLRAENVLELLRQLEAGPLRLIARQAREVYEQRRDPFALEAAIDQRYYTRLARGLLQFHDADLHPLQQLIGADLDRVALLWLLRFRFSYQLSPSETFYQLVPSMRLLHRERLLALVNIETFAGVLAALPPPLDTLAADCTTVMDVQRRMSRYRAHAARRLLHQSQSGVARALAYLMLREMDLFFLFALVQGRLLNLSAEVVDIALEVAEPTCSTR</sequence>
<evidence type="ECO:0000256" key="1">
    <source>
        <dbReference type="ARBA" id="ARBA00006709"/>
    </source>
</evidence>
<dbReference type="Pfam" id="PF01992">
    <property type="entry name" value="vATP-synt_AC39"/>
    <property type="match status" value="1"/>
</dbReference>
<dbReference type="EMBL" id="CP020370">
    <property type="protein sequence ID" value="AUB82942.1"/>
    <property type="molecule type" value="Genomic_DNA"/>
</dbReference>
<gene>
    <name evidence="4" type="ORF">THSYN_19665</name>
</gene>
<accession>A0A2K8UBH7</accession>
<keyword evidence="3" id="KW-0406">Ion transport</keyword>
<dbReference type="InterPro" id="IPR044911">
    <property type="entry name" value="V-type_ATPase_csu/dsu_dom_3"/>
</dbReference>